<evidence type="ECO:0000313" key="3">
    <source>
        <dbReference type="Proteomes" id="UP001217945"/>
    </source>
</evidence>
<dbReference type="EMBL" id="JAQTKT010000001">
    <property type="protein sequence ID" value="MDD1382019.1"/>
    <property type="molecule type" value="Genomic_DNA"/>
</dbReference>
<dbReference type="Proteomes" id="UP001217945">
    <property type="component" value="Unassembled WGS sequence"/>
</dbReference>
<protein>
    <submittedName>
        <fullName evidence="2">Histidine kinase</fullName>
    </submittedName>
</protein>
<proteinExistence type="predicted"/>
<organism evidence="2 3">
    <name type="scientific">Limosilactobacillus reuteri</name>
    <name type="common">Lactobacillus reuteri</name>
    <dbReference type="NCBI Taxonomy" id="1598"/>
    <lineage>
        <taxon>Bacteria</taxon>
        <taxon>Bacillati</taxon>
        <taxon>Bacillota</taxon>
        <taxon>Bacilli</taxon>
        <taxon>Lactobacillales</taxon>
        <taxon>Lactobacillaceae</taxon>
        <taxon>Limosilactobacillus</taxon>
    </lineage>
</organism>
<keyword evidence="2" id="KW-0808">Transferase</keyword>
<name>A0AAW6JH55_LIMRT</name>
<accession>A0AAW6JH55</accession>
<dbReference type="AlphaFoldDB" id="A0AAW6JH55"/>
<gene>
    <name evidence="2" type="ORF">PSQ53_03475</name>
</gene>
<dbReference type="GO" id="GO:0016301">
    <property type="term" value="F:kinase activity"/>
    <property type="evidence" value="ECO:0007669"/>
    <property type="project" value="UniProtKB-KW"/>
</dbReference>
<feature type="compositionally biased region" description="Polar residues" evidence="1">
    <location>
        <begin position="82"/>
        <end position="92"/>
    </location>
</feature>
<dbReference type="RefSeq" id="WP_098045502.1">
    <property type="nucleotide sequence ID" value="NZ_JAQTKT010000001.1"/>
</dbReference>
<comment type="caution">
    <text evidence="2">The sequence shown here is derived from an EMBL/GenBank/DDBJ whole genome shotgun (WGS) entry which is preliminary data.</text>
</comment>
<feature type="region of interest" description="Disordered" evidence="1">
    <location>
        <begin position="68"/>
        <end position="92"/>
    </location>
</feature>
<evidence type="ECO:0000313" key="2">
    <source>
        <dbReference type="EMBL" id="MDD1382019.1"/>
    </source>
</evidence>
<sequence length="92" mass="10933">MSFSIHMASDEQLDSLLRSNRRIPAWRLSNTQSEREHKRIHQLQLHNQQLKQEKQLIIMKRKKQQLLVKSNNEVKKPKINASHHTSSDELTL</sequence>
<evidence type="ECO:0000256" key="1">
    <source>
        <dbReference type="SAM" id="MobiDB-lite"/>
    </source>
</evidence>
<reference evidence="2" key="1">
    <citation type="submission" date="2023-02" db="EMBL/GenBank/DDBJ databases">
        <title>Complete genome sequence of Limosilactobacillus reuteri SRCM217616 isolated from Bos taurus feces.</title>
        <authorList>
            <person name="Yang H.-G."/>
            <person name="Kim J.-W."/>
            <person name="Ha G.-S."/>
            <person name="Yang H.-J."/>
            <person name="Jeong D.-Y."/>
        </authorList>
    </citation>
    <scope>NUCLEOTIDE SEQUENCE</scope>
    <source>
        <strain evidence="2">SRCM217616</strain>
    </source>
</reference>
<keyword evidence="2" id="KW-0418">Kinase</keyword>